<reference evidence="2 3" key="1">
    <citation type="submission" date="2014-04" db="EMBL/GenBank/DDBJ databases">
        <title>Draft genome sequence of Photobacterium halotolerans S2753: a solonamide, ngercheumicin and holomycin producer.</title>
        <authorList>
            <person name="Machado H.R."/>
            <person name="Gram L."/>
        </authorList>
    </citation>
    <scope>NUCLEOTIDE SEQUENCE [LARGE SCALE GENOMIC DNA]</scope>
    <source>
        <strain evidence="2 3">S2753</strain>
    </source>
</reference>
<keyword evidence="1" id="KW-0732">Signal</keyword>
<protein>
    <recommendedName>
        <fullName evidence="4">Lipoprotein</fullName>
    </recommendedName>
</protein>
<dbReference type="OrthoDB" id="5944162at2"/>
<evidence type="ECO:0000313" key="3">
    <source>
        <dbReference type="Proteomes" id="UP000027192"/>
    </source>
</evidence>
<comment type="caution">
    <text evidence="2">The sequence shown here is derived from an EMBL/GenBank/DDBJ whole genome shotgun (WGS) entry which is preliminary data.</text>
</comment>
<dbReference type="Proteomes" id="UP000027192">
    <property type="component" value="Unassembled WGS sequence"/>
</dbReference>
<feature type="chain" id="PRO_5001629581" description="Lipoprotein" evidence="1">
    <location>
        <begin position="20"/>
        <end position="214"/>
    </location>
</feature>
<organism evidence="2 3">
    <name type="scientific">Photobacterium galatheae</name>
    <dbReference type="NCBI Taxonomy" id="1654360"/>
    <lineage>
        <taxon>Bacteria</taxon>
        <taxon>Pseudomonadati</taxon>
        <taxon>Pseudomonadota</taxon>
        <taxon>Gammaproteobacteria</taxon>
        <taxon>Vibrionales</taxon>
        <taxon>Vibrionaceae</taxon>
        <taxon>Photobacterium</taxon>
    </lineage>
</organism>
<proteinExistence type="predicted"/>
<evidence type="ECO:0000256" key="1">
    <source>
        <dbReference type="SAM" id="SignalP"/>
    </source>
</evidence>
<keyword evidence="3" id="KW-1185">Reference proteome</keyword>
<dbReference type="InterPro" id="IPR010794">
    <property type="entry name" value="MalM"/>
</dbReference>
<dbReference type="STRING" id="1654360.EA58_21570"/>
<dbReference type="GO" id="GO:0008643">
    <property type="term" value="P:carbohydrate transport"/>
    <property type="evidence" value="ECO:0007669"/>
    <property type="project" value="InterPro"/>
</dbReference>
<dbReference type="GO" id="GO:0042597">
    <property type="term" value="C:periplasmic space"/>
    <property type="evidence" value="ECO:0007669"/>
    <property type="project" value="InterPro"/>
</dbReference>
<name>A0A066RQG9_9GAMM</name>
<accession>A0A066RQG9</accession>
<gene>
    <name evidence="2" type="ORF">EA58_21570</name>
</gene>
<dbReference type="EMBL" id="JMIB01000057">
    <property type="protein sequence ID" value="KDM89628.1"/>
    <property type="molecule type" value="Genomic_DNA"/>
</dbReference>
<feature type="signal peptide" evidence="1">
    <location>
        <begin position="1"/>
        <end position="19"/>
    </location>
</feature>
<sequence>MRTLSSLFLVIALSACSLTDSFTPNTVNGVINISVSQARQDRQQLATATRFFTEVRHLPALPCCEELPVFFRLTHEDVIIELSSGRSYTKLIQLTPTISRQDLLLTSLVSQTVFPPQVQLYSEDFLLIDSLTNYHYRPFSVHEPDRLELDIPLTHYKTPVCYLLVYTSKAAMKDYTPLLDAEAQYESRIGMDVTPHPWFLAPHAPTGSMILQSR</sequence>
<dbReference type="RefSeq" id="WP_036757486.1">
    <property type="nucleotide sequence ID" value="NZ_JAGSGC010000025.1"/>
</dbReference>
<dbReference type="Pfam" id="PF07148">
    <property type="entry name" value="MalM"/>
    <property type="match status" value="1"/>
</dbReference>
<dbReference type="PROSITE" id="PS51257">
    <property type="entry name" value="PROKAR_LIPOPROTEIN"/>
    <property type="match status" value="1"/>
</dbReference>
<evidence type="ECO:0000313" key="2">
    <source>
        <dbReference type="EMBL" id="KDM89628.1"/>
    </source>
</evidence>
<dbReference type="AlphaFoldDB" id="A0A066RQG9"/>
<evidence type="ECO:0008006" key="4">
    <source>
        <dbReference type="Google" id="ProtNLM"/>
    </source>
</evidence>